<dbReference type="Gene3D" id="2.30.38.10">
    <property type="entry name" value="Luciferase, Domain 3"/>
    <property type="match status" value="1"/>
</dbReference>
<dbReference type="Pfam" id="PF00668">
    <property type="entry name" value="Condensation"/>
    <property type="match status" value="1"/>
</dbReference>
<evidence type="ECO:0000259" key="4">
    <source>
        <dbReference type="PROSITE" id="PS50075"/>
    </source>
</evidence>
<dbReference type="SUPFAM" id="SSF56801">
    <property type="entry name" value="Acetyl-CoA synthetase-like"/>
    <property type="match status" value="1"/>
</dbReference>
<dbReference type="SUPFAM" id="SSF52777">
    <property type="entry name" value="CoA-dependent acyltransferases"/>
    <property type="match status" value="2"/>
</dbReference>
<dbReference type="Pfam" id="PF00550">
    <property type="entry name" value="PP-binding"/>
    <property type="match status" value="1"/>
</dbReference>
<proteinExistence type="predicted"/>
<dbReference type="InterPro" id="IPR001242">
    <property type="entry name" value="Condensation_dom"/>
</dbReference>
<dbReference type="Gene3D" id="3.30.559.10">
    <property type="entry name" value="Chloramphenicol acetyltransferase-like domain"/>
    <property type="match status" value="1"/>
</dbReference>
<protein>
    <submittedName>
        <fullName evidence="5">Amino acid adenylation domain-containing protein</fullName>
    </submittedName>
</protein>
<feature type="domain" description="Carrier" evidence="4">
    <location>
        <begin position="973"/>
        <end position="1048"/>
    </location>
</feature>
<dbReference type="InterPro" id="IPR010071">
    <property type="entry name" value="AA_adenyl_dom"/>
</dbReference>
<dbReference type="SMART" id="SM00823">
    <property type="entry name" value="PKS_PP"/>
    <property type="match status" value="1"/>
</dbReference>
<dbReference type="Proteomes" id="UP001165498">
    <property type="component" value="Unassembled WGS sequence"/>
</dbReference>
<dbReference type="Gene3D" id="3.30.300.30">
    <property type="match status" value="1"/>
</dbReference>
<accession>A0ABT1QNH9</accession>
<dbReference type="InterPro" id="IPR036736">
    <property type="entry name" value="ACP-like_sf"/>
</dbReference>
<evidence type="ECO:0000313" key="5">
    <source>
        <dbReference type="EMBL" id="MCQ4163610.1"/>
    </source>
</evidence>
<dbReference type="InterPro" id="IPR006162">
    <property type="entry name" value="Ppantetheine_attach_site"/>
</dbReference>
<dbReference type="PROSITE" id="PS50075">
    <property type="entry name" value="CARRIER"/>
    <property type="match status" value="1"/>
</dbReference>
<evidence type="ECO:0000256" key="1">
    <source>
        <dbReference type="ARBA" id="ARBA00001957"/>
    </source>
</evidence>
<dbReference type="Gene3D" id="3.30.559.30">
    <property type="entry name" value="Nonribosomal peptide synthetase, condensation domain"/>
    <property type="match status" value="1"/>
</dbReference>
<dbReference type="PROSITE" id="PS00012">
    <property type="entry name" value="PHOSPHOPANTETHEINE"/>
    <property type="match status" value="1"/>
</dbReference>
<dbReference type="InterPro" id="IPR020845">
    <property type="entry name" value="AMP-binding_CS"/>
</dbReference>
<dbReference type="PANTHER" id="PTHR45527:SF1">
    <property type="entry name" value="FATTY ACID SYNTHASE"/>
    <property type="match status" value="1"/>
</dbReference>
<gene>
    <name evidence="5" type="ORF">NM961_02685</name>
</gene>
<dbReference type="SUPFAM" id="SSF47336">
    <property type="entry name" value="ACP-like"/>
    <property type="match status" value="1"/>
</dbReference>
<dbReference type="NCBIfam" id="TIGR01733">
    <property type="entry name" value="AA-adenyl-dom"/>
    <property type="match status" value="1"/>
</dbReference>
<name>A0ABT1QNH9_9GAMM</name>
<evidence type="ECO:0000256" key="3">
    <source>
        <dbReference type="ARBA" id="ARBA00022553"/>
    </source>
</evidence>
<dbReference type="Gene3D" id="3.40.50.980">
    <property type="match status" value="2"/>
</dbReference>
<dbReference type="PROSITE" id="PS00455">
    <property type="entry name" value="AMP_BINDING"/>
    <property type="match status" value="1"/>
</dbReference>
<dbReference type="InterPro" id="IPR000873">
    <property type="entry name" value="AMP-dep_synth/lig_dom"/>
</dbReference>
<dbReference type="Pfam" id="PF13193">
    <property type="entry name" value="AMP-binding_C"/>
    <property type="match status" value="1"/>
</dbReference>
<keyword evidence="2" id="KW-0596">Phosphopantetheine</keyword>
<dbReference type="InterPro" id="IPR045851">
    <property type="entry name" value="AMP-bd_C_sf"/>
</dbReference>
<dbReference type="RefSeq" id="WP_255910989.1">
    <property type="nucleotide sequence ID" value="NZ_JANFQO010000002.1"/>
</dbReference>
<dbReference type="InterPro" id="IPR023213">
    <property type="entry name" value="CAT-like_dom_sf"/>
</dbReference>
<evidence type="ECO:0000256" key="2">
    <source>
        <dbReference type="ARBA" id="ARBA00022450"/>
    </source>
</evidence>
<comment type="cofactor">
    <cofactor evidence="1">
        <name>pantetheine 4'-phosphate</name>
        <dbReference type="ChEBI" id="CHEBI:47942"/>
    </cofactor>
</comment>
<keyword evidence="3" id="KW-0597">Phosphoprotein</keyword>
<organism evidence="5 6">
    <name type="scientific">Tahibacter harae</name>
    <dbReference type="NCBI Taxonomy" id="2963937"/>
    <lineage>
        <taxon>Bacteria</taxon>
        <taxon>Pseudomonadati</taxon>
        <taxon>Pseudomonadota</taxon>
        <taxon>Gammaproteobacteria</taxon>
        <taxon>Lysobacterales</taxon>
        <taxon>Rhodanobacteraceae</taxon>
        <taxon>Tahibacter</taxon>
    </lineage>
</organism>
<comment type="caution">
    <text evidence="5">The sequence shown here is derived from an EMBL/GenBank/DDBJ whole genome shotgun (WGS) entry which is preliminary data.</text>
</comment>
<evidence type="ECO:0000313" key="6">
    <source>
        <dbReference type="Proteomes" id="UP001165498"/>
    </source>
</evidence>
<dbReference type="PANTHER" id="PTHR45527">
    <property type="entry name" value="NONRIBOSOMAL PEPTIDE SYNTHETASE"/>
    <property type="match status" value="1"/>
</dbReference>
<keyword evidence="6" id="KW-1185">Reference proteome</keyword>
<reference evidence="5" key="1">
    <citation type="submission" date="2022-07" db="EMBL/GenBank/DDBJ databases">
        <title>Tahibacter sp., a new gammaproteobacterium isolated from the silt sample collected at pig farm.</title>
        <authorList>
            <person name="Chen H."/>
        </authorList>
    </citation>
    <scope>NUCLEOTIDE SEQUENCE</scope>
    <source>
        <strain evidence="5">P2K</strain>
    </source>
</reference>
<dbReference type="InterPro" id="IPR020806">
    <property type="entry name" value="PKS_PP-bd"/>
</dbReference>
<dbReference type="Pfam" id="PF00501">
    <property type="entry name" value="AMP-binding"/>
    <property type="match status" value="1"/>
</dbReference>
<dbReference type="InterPro" id="IPR025110">
    <property type="entry name" value="AMP-bd_C"/>
</dbReference>
<dbReference type="Gene3D" id="1.10.1200.10">
    <property type="entry name" value="ACP-like"/>
    <property type="match status" value="1"/>
</dbReference>
<sequence>MSQFAGELVEVETAMLELTSTQRDIYLEGKLFGGVVNNIGGYQKYFCAIDQDRFRRAREWLLRGNDAYRLRFHESGGACRPWLSEAAPPALALIDCSGEAAPAAFALDWIRAQFEQPFADLGAAVFQDALLKIGAQEYWYYAKAHHLIMDGWGFALQMRRFLGLYAALADADASAEPALPASPSFVDYMRAQAGYAGSGAAADSRGYWLQQFDSVPPALFAPQGAAGAVPRSQRTSLVLAPELFQALQALARRAGAHVVSVFYAALYVYFSRTSGNEDLVICSPVHNRRGAAEKDIIGSLVNVNPLRLRAAADVTFLALVQGIAQTQKRDFRHSRFPFGDLLRGLRDQIAAAGGQFHQLAFNYQKLDFQLSVDGRATETHYLQHQHEKVPLTFVLCEYGDGQDVVLHLDYRPDYFDAGEAERTLARVHGLLRQAAADAAQTIDTCDLLAPGEWLQQSQQWNGTALPLQDICLHEFFERQAGRTPQRTALVCGGRRLSYAELDAQASRLAQQLVAAGAGPDGFVGVCHGRTPELLVALLAVLKAGAAYVPVDPAYPPARVQYILEDSRVGIVLVDAAGRAALGASGHACIDVAEFLAREDVPVAAPPPPTRAAPGNLAYVIYTSGSTGRPKGVLIEHGNASAFVQWALTVYAEDELRAVLAGTSICFDLSIFELFVPLAAGGCVVLADNVLALRDGVAEEVSLLNTVPSAARSLLQAGAIPASVRCINLAGELLRQELVEALYAGTRAAKVYDLYGPSEDTTYSTFVLRRCGGAESIGRPIANTRAYVLDGAGNPLPTGLAGELCIGGAGLARGYLNQPALTQEKFVFNRHAGERVYRTGDLVRFAADGELRYLGRADSQVKIRGFRVELGEIESCLARHPQIAGCAVLAREDVGEAGKTLVAYLVPCQPGAGERWRDLVESVNQLLAAQLPGYMLPALFVQLTELPLTPNGKLDRNALPQPDIAHGRRSEYVAPRTPEERRVAAQWSAVLRRDGIGVRDDFFALGGDSLLLMRLGAGLEAEFGVTLDLSHLFANATIETQAALLLRQDSHRAVMAAVALAAEGQGGSHLVL</sequence>
<dbReference type="InterPro" id="IPR009081">
    <property type="entry name" value="PP-bd_ACP"/>
</dbReference>
<dbReference type="EMBL" id="JANFQO010000002">
    <property type="protein sequence ID" value="MCQ4163610.1"/>
    <property type="molecule type" value="Genomic_DNA"/>
</dbReference>